<protein>
    <submittedName>
        <fullName evidence="1">Uncharacterized protein</fullName>
    </submittedName>
</protein>
<reference evidence="1 2" key="1">
    <citation type="journal article" date="2017" name="Gigascience">
        <title>Draft genome of the honey bee ectoparasitic mite, Tropilaelaps mercedesae, is shaped by the parasitic life history.</title>
        <authorList>
            <person name="Dong X."/>
            <person name="Armstrong S.D."/>
            <person name="Xia D."/>
            <person name="Makepeace B.L."/>
            <person name="Darby A.C."/>
            <person name="Kadowaki T."/>
        </authorList>
    </citation>
    <scope>NUCLEOTIDE SEQUENCE [LARGE SCALE GENOMIC DNA]</scope>
    <source>
        <strain evidence="1">Wuxi-XJTLU</strain>
    </source>
</reference>
<dbReference type="EMBL" id="MNPL01001186">
    <property type="protein sequence ID" value="OQR79370.1"/>
    <property type="molecule type" value="Genomic_DNA"/>
</dbReference>
<feature type="non-terminal residue" evidence="1">
    <location>
        <position position="1"/>
    </location>
</feature>
<dbReference type="OrthoDB" id="10535859at2759"/>
<sequence>QGEILCLEKRLCQLDTTLRSLHRSNNDIKLKMTDERALFETLQGFTSLPPRGKEIVANSYFILVLSDLKRRMQNLACRIDQLVNMQKPKENAGSIPQSVLIGRVISKNQEILCATASKIYSIHDMVSTMANVMGLENLTPTERMSENQQNNARVRLAELQSDAWTYASFPGQSLTLNSDHASSSCMENPFFNSDTGPPPLEPVNGVSTFLASGNSCEFPLAGLAKNLPPRIDNRRMEHIVIPDLTTLRFEQKNLNTQQQMHSILQKQDLIESPHTIILPSAEICIDDKCLKLKTER</sequence>
<comment type="caution">
    <text evidence="1">The sequence shown here is derived from an EMBL/GenBank/DDBJ whole genome shotgun (WGS) entry which is preliminary data.</text>
</comment>
<dbReference type="AlphaFoldDB" id="A0A1V9Y0Z2"/>
<keyword evidence="2" id="KW-1185">Reference proteome</keyword>
<accession>A0A1V9Y0Z2</accession>
<gene>
    <name evidence="1" type="ORF">BIW11_05782</name>
</gene>
<proteinExistence type="predicted"/>
<evidence type="ECO:0000313" key="1">
    <source>
        <dbReference type="EMBL" id="OQR79370.1"/>
    </source>
</evidence>
<dbReference type="Proteomes" id="UP000192247">
    <property type="component" value="Unassembled WGS sequence"/>
</dbReference>
<evidence type="ECO:0000313" key="2">
    <source>
        <dbReference type="Proteomes" id="UP000192247"/>
    </source>
</evidence>
<organism evidence="1 2">
    <name type="scientific">Tropilaelaps mercedesae</name>
    <dbReference type="NCBI Taxonomy" id="418985"/>
    <lineage>
        <taxon>Eukaryota</taxon>
        <taxon>Metazoa</taxon>
        <taxon>Ecdysozoa</taxon>
        <taxon>Arthropoda</taxon>
        <taxon>Chelicerata</taxon>
        <taxon>Arachnida</taxon>
        <taxon>Acari</taxon>
        <taxon>Parasitiformes</taxon>
        <taxon>Mesostigmata</taxon>
        <taxon>Gamasina</taxon>
        <taxon>Dermanyssoidea</taxon>
        <taxon>Laelapidae</taxon>
        <taxon>Tropilaelaps</taxon>
    </lineage>
</organism>
<name>A0A1V9Y0Z2_9ACAR</name>
<dbReference type="Gene3D" id="6.10.140.1350">
    <property type="match status" value="1"/>
</dbReference>